<feature type="binding site" evidence="1">
    <location>
        <begin position="170"/>
        <end position="175"/>
    </location>
    <ligand>
        <name>prenylated FMN</name>
        <dbReference type="ChEBI" id="CHEBI:87746"/>
    </ligand>
</feature>
<feature type="binding site" evidence="1">
    <location>
        <position position="193"/>
    </location>
    <ligand>
        <name>Mn(2+)</name>
        <dbReference type="ChEBI" id="CHEBI:29035"/>
    </ligand>
</feature>
<keyword evidence="1" id="KW-0464">Manganese</keyword>
<dbReference type="InterPro" id="IPR032903">
    <property type="entry name" value="FDC-like"/>
</dbReference>
<comment type="subunit">
    <text evidence="1">Homodimer. May form higher order oligomers.</text>
</comment>
<dbReference type="Gene3D" id="3.40.1670.10">
    <property type="entry name" value="UbiD C-terminal domain-like"/>
    <property type="match status" value="1"/>
</dbReference>
<dbReference type="EMBL" id="SRRM01000002">
    <property type="protein sequence ID" value="TKY91062.1"/>
    <property type="molecule type" value="Genomic_DNA"/>
</dbReference>
<dbReference type="Pfam" id="PF01977">
    <property type="entry name" value="UbiD"/>
    <property type="match status" value="1"/>
</dbReference>
<feature type="domain" description="3-octaprenyl-4-hydroxybenzoate carboxy-lyase-like N-terminal" evidence="3">
    <location>
        <begin position="15"/>
        <end position="105"/>
    </location>
</feature>
<comment type="catalytic activity">
    <reaction evidence="1">
        <text>(E)-cinnamate + H(+) = styrene + CO2</text>
        <dbReference type="Rhea" id="RHEA:46920"/>
        <dbReference type="ChEBI" id="CHEBI:15378"/>
        <dbReference type="ChEBI" id="CHEBI:15669"/>
        <dbReference type="ChEBI" id="CHEBI:16526"/>
        <dbReference type="ChEBI" id="CHEBI:27452"/>
        <dbReference type="EC" id="4.1.1.102"/>
    </reaction>
</comment>
<feature type="binding site" evidence="1">
    <location>
        <position position="170"/>
    </location>
    <ligand>
        <name>Mn(2+)</name>
        <dbReference type="ChEBI" id="CHEBI:29035"/>
    </ligand>
</feature>
<keyword evidence="6" id="KW-1185">Reference proteome</keyword>
<dbReference type="GO" id="GO:0005737">
    <property type="term" value="C:cytoplasm"/>
    <property type="evidence" value="ECO:0007669"/>
    <property type="project" value="UniProtKB-SubCell"/>
</dbReference>
<dbReference type="GO" id="GO:0016831">
    <property type="term" value="F:carboxy-lyase activity"/>
    <property type="evidence" value="ECO:0007669"/>
    <property type="project" value="UniProtKB-UniRule"/>
</dbReference>
<keyword evidence="1" id="KW-0210">Decarboxylase</keyword>
<dbReference type="InterPro" id="IPR002830">
    <property type="entry name" value="UbiD"/>
</dbReference>
<comment type="cofactor">
    <cofactor evidence="1">
        <name>prenylated FMN</name>
        <dbReference type="ChEBI" id="CHEBI:87746"/>
    </cofactor>
    <text evidence="1">Binds 1 prenylated FMN per subunit.</text>
</comment>
<accession>A0A4U7L680</accession>
<dbReference type="InterPro" id="IPR049383">
    <property type="entry name" value="UbiD-like_N"/>
</dbReference>
<keyword evidence="1" id="KW-0963">Cytoplasm</keyword>
<feature type="binding site" evidence="1">
    <location>
        <position position="234"/>
    </location>
    <ligand>
        <name>prenylated FMN</name>
        <dbReference type="ChEBI" id="CHEBI:87746"/>
    </ligand>
</feature>
<organism evidence="5 6">
    <name type="scientific">Sporisorium graminicola</name>
    <dbReference type="NCBI Taxonomy" id="280036"/>
    <lineage>
        <taxon>Eukaryota</taxon>
        <taxon>Fungi</taxon>
        <taxon>Dikarya</taxon>
        <taxon>Basidiomycota</taxon>
        <taxon>Ustilaginomycotina</taxon>
        <taxon>Ustilaginomycetes</taxon>
        <taxon>Ustilaginales</taxon>
        <taxon>Ustilaginaceae</taxon>
        <taxon>Sporisorium</taxon>
    </lineage>
</organism>
<dbReference type="EC" id="4.1.1.102" evidence="1"/>
<feature type="binding site" evidence="1">
    <location>
        <position position="234"/>
    </location>
    <ligand>
        <name>Mn(2+)</name>
        <dbReference type="ChEBI" id="CHEBI:29035"/>
    </ligand>
</feature>
<evidence type="ECO:0000313" key="5">
    <source>
        <dbReference type="EMBL" id="TKY91062.1"/>
    </source>
</evidence>
<dbReference type="Proteomes" id="UP000306050">
    <property type="component" value="Chromosome SGRAM_1"/>
</dbReference>
<dbReference type="SUPFAM" id="SSF143968">
    <property type="entry name" value="UbiD C-terminal domain-like"/>
    <property type="match status" value="1"/>
</dbReference>
<dbReference type="InterPro" id="IPR049381">
    <property type="entry name" value="UbiD-like_C"/>
</dbReference>
<protein>
    <recommendedName>
        <fullName evidence="1">Ferulic acid decarboxylase 1</fullName>
        <ecNumber evidence="1">4.1.1.102</ecNumber>
    </recommendedName>
    <alternativeName>
        <fullName evidence="1">Phenacrylate decarboxylase</fullName>
    </alternativeName>
</protein>
<evidence type="ECO:0000313" key="6">
    <source>
        <dbReference type="Proteomes" id="UP000306050"/>
    </source>
</evidence>
<name>A0A4U7L680_9BASI</name>
<feature type="domain" description="3-octaprenyl-4-hydroxybenzoate carboxy-lyase-like C-terminal" evidence="4">
    <location>
        <begin position="325"/>
        <end position="461"/>
    </location>
</feature>
<reference evidence="5 6" key="1">
    <citation type="submission" date="2019-05" db="EMBL/GenBank/DDBJ databases">
        <title>Sporisorium graminicola CBS 10092 draft sequencing and annotation.</title>
        <authorList>
            <person name="Solano-Gonzalez S."/>
            <person name="Caddick M.X."/>
            <person name="Darby A."/>
        </authorList>
    </citation>
    <scope>NUCLEOTIDE SEQUENCE [LARGE SCALE GENOMIC DNA]</scope>
    <source>
        <strain evidence="5 6">CBS 10092</strain>
    </source>
</reference>
<comment type="catalytic activity">
    <reaction evidence="1">
        <text>(E)-ferulate + H(+) = 2-methoxy-4-vinylphenol + CO2</text>
        <dbReference type="Rhea" id="RHEA:33807"/>
        <dbReference type="ChEBI" id="CHEBI:15378"/>
        <dbReference type="ChEBI" id="CHEBI:16526"/>
        <dbReference type="ChEBI" id="CHEBI:29749"/>
        <dbReference type="ChEBI" id="CHEBI:42438"/>
        <dbReference type="EC" id="4.1.1.102"/>
    </reaction>
</comment>
<dbReference type="Pfam" id="PF20695">
    <property type="entry name" value="UbiD_N"/>
    <property type="match status" value="1"/>
</dbReference>
<evidence type="ECO:0000259" key="2">
    <source>
        <dbReference type="Pfam" id="PF01977"/>
    </source>
</evidence>
<comment type="function">
    <text evidence="1">Catalyzes the reversible decarboxylation of aromatic carboxylic acids like ferulic acid, p-coumaric acid or cinnamic acid, producing the corresponding vinyl derivatives 4-vinylphenol, 4-vinylguaiacol, and styrene, respectively, which play the role of aroma metabolites.</text>
</comment>
<dbReference type="Gene3D" id="1.20.5.4570">
    <property type="match status" value="1"/>
</dbReference>
<comment type="cofactor">
    <cofactor evidence="1">
        <name>Mn(2+)</name>
        <dbReference type="ChEBI" id="CHEBI:29035"/>
    </cofactor>
</comment>
<dbReference type="PANTHER" id="PTHR30108:SF17">
    <property type="entry name" value="FERULIC ACID DECARBOXYLASE 1"/>
    <property type="match status" value="1"/>
</dbReference>
<dbReference type="InterPro" id="IPR048304">
    <property type="entry name" value="UbiD_Rift_dom"/>
</dbReference>
<proteinExistence type="inferred from homology"/>
<keyword evidence="1" id="KW-0456">Lyase</keyword>
<dbReference type="GO" id="GO:0046281">
    <property type="term" value="P:cinnamic acid catabolic process"/>
    <property type="evidence" value="ECO:0007669"/>
    <property type="project" value="UniProtKB-UniRule"/>
</dbReference>
<dbReference type="HAMAP" id="MF_01983">
    <property type="entry name" value="UbiD_FDC"/>
    <property type="match status" value="1"/>
</dbReference>
<dbReference type="PANTHER" id="PTHR30108">
    <property type="entry name" value="3-OCTAPRENYL-4-HYDROXYBENZOATE CARBOXY-LYASE-RELATED"/>
    <property type="match status" value="1"/>
</dbReference>
<feature type="binding site" evidence="1">
    <location>
        <begin position="192"/>
        <end position="193"/>
    </location>
    <ligand>
        <name>prenylated FMN</name>
        <dbReference type="ChEBI" id="CHEBI:87746"/>
    </ligand>
</feature>
<dbReference type="NCBIfam" id="TIGR00148">
    <property type="entry name" value="UbiD family decarboxylase"/>
    <property type="match status" value="1"/>
</dbReference>
<evidence type="ECO:0000259" key="3">
    <source>
        <dbReference type="Pfam" id="PF20695"/>
    </source>
</evidence>
<comment type="subcellular location">
    <subcellularLocation>
        <location evidence="1">Cytoplasm</location>
    </subcellularLocation>
</comment>
<evidence type="ECO:0000259" key="4">
    <source>
        <dbReference type="Pfam" id="PF20696"/>
    </source>
</evidence>
<comment type="catalytic activity">
    <reaction evidence="1">
        <text>(E)-4-coumarate + H(+) = 4-vinylphenol + CO2</text>
        <dbReference type="Rhea" id="RHEA:33227"/>
        <dbReference type="ChEBI" id="CHEBI:1883"/>
        <dbReference type="ChEBI" id="CHEBI:12876"/>
        <dbReference type="ChEBI" id="CHEBI:15378"/>
        <dbReference type="ChEBI" id="CHEBI:16526"/>
        <dbReference type="EC" id="4.1.1.102"/>
    </reaction>
</comment>
<feature type="active site" description="Proton donor" evidence="1">
    <location>
        <position position="283"/>
    </location>
</feature>
<dbReference type="OrthoDB" id="4878259at2759"/>
<sequence>MDANHKPSLEFRSFVEQLAKDGDLVEINDEVDPVLEAAAIIRKVCETNAAAPLFNNVKGAKPGGLWRLLGAPGSLRPDPKTRYGRIARHIGLPPTATLKEIIDKMASPAQVDPIDPRIVQTGPCKENILLEHEFDLTKLPAPLLHQGDGGRYVQTFGMHVIRSPDGKWTNWSIARAMVDDSHHLVGLVEEPQHIWQMKEKWRKEGKDAPWALCFGVPPAAIMASSMPIPTGVSEGSWVGAMMGTPVDLVKCETNDLLVPANCEIVFEGTLSVSEKSPEGPFGEMHGYVFPADIRPCPRYKVNLISHRNDAIMPVSNCGRITDETHTLAGTLAAAAILPLCKKHGLPVLEANCPFQATATWIVLKIDTDRLRKEKYDQEKLMKNIGDVLFSHKESLIIHRFILVGEDIDIFDWDDVMWAFTTRCRPGMDERFYEDVRGFFLIPYMGHGNGPKHKGGKVISDALLPSEYTTGKDWEAASFKDSYPKVLQDSVNARWSALGFK</sequence>
<dbReference type="AlphaFoldDB" id="A0A4U7L680"/>
<gene>
    <name evidence="1" type="primary">FDC1</name>
    <name evidence="5" type="ORF">EX895_001061</name>
</gene>
<dbReference type="GO" id="GO:0033494">
    <property type="term" value="P:ferulate metabolic process"/>
    <property type="evidence" value="ECO:0007669"/>
    <property type="project" value="UniProtKB-UniRule"/>
</dbReference>
<dbReference type="GO" id="GO:0046872">
    <property type="term" value="F:metal ion binding"/>
    <property type="evidence" value="ECO:0007669"/>
    <property type="project" value="UniProtKB-KW"/>
</dbReference>
<comment type="similarity">
    <text evidence="1">Belongs to the UbiD family. UbiD-like/FDC subfamily.</text>
</comment>
<comment type="caution">
    <text evidence="5">The sequence shown here is derived from an EMBL/GenBank/DDBJ whole genome shotgun (WGS) entry which is preliminary data.</text>
</comment>
<dbReference type="SUPFAM" id="SSF50475">
    <property type="entry name" value="FMN-binding split barrel"/>
    <property type="match status" value="1"/>
</dbReference>
<dbReference type="Pfam" id="PF20696">
    <property type="entry name" value="UbiD_C"/>
    <property type="match status" value="1"/>
</dbReference>
<evidence type="ECO:0000256" key="1">
    <source>
        <dbReference type="HAMAP-Rule" id="MF_03196"/>
    </source>
</evidence>
<feature type="binding site" evidence="1">
    <location>
        <position position="392"/>
    </location>
    <ligand>
        <name>prenylated FMN</name>
        <dbReference type="ChEBI" id="CHEBI:87746"/>
    </ligand>
</feature>
<keyword evidence="1" id="KW-0479">Metal-binding</keyword>
<feature type="domain" description="3-octaprenyl-4-hydroxybenzoate carboxy-lyase-like Rift-related" evidence="2">
    <location>
        <begin position="119"/>
        <end position="319"/>
    </location>
</feature>